<name>A0A1B8ZT75_9FLAO</name>
<dbReference type="Proteomes" id="UP000093432">
    <property type="component" value="Unassembled WGS sequence"/>
</dbReference>
<sequence>MLINYGIKNKRMSIITDYKISFGVKKIHDRDFKFIRSINYSLDSVITDFRNIVNCDNLLGAINSIMESPSPGEILYTTQGLQLIKITHSTTEIYRDSAKYDSNPGIADYTLPTADFKEIVIAWRNFVVNGEGEEGRTSFYRD</sequence>
<evidence type="ECO:0000313" key="1">
    <source>
        <dbReference type="EMBL" id="OCA74795.1"/>
    </source>
</evidence>
<comment type="caution">
    <text evidence="1">The sequence shown here is derived from an EMBL/GenBank/DDBJ whole genome shotgun (WGS) entry which is preliminary data.</text>
</comment>
<accession>A0A1B8ZT75</accession>
<evidence type="ECO:0000313" key="2">
    <source>
        <dbReference type="Proteomes" id="UP000093432"/>
    </source>
</evidence>
<proteinExistence type="predicted"/>
<dbReference type="STRING" id="651561.BBI00_10825"/>
<reference evidence="2" key="1">
    <citation type="submission" date="2016-07" db="EMBL/GenBank/DDBJ databases">
        <authorList>
            <person name="Florea S."/>
            <person name="Webb J.S."/>
            <person name="Jaromczyk J."/>
            <person name="Schardl C.L."/>
        </authorList>
    </citation>
    <scope>NUCLEOTIDE SEQUENCE [LARGE SCALE GENOMIC DNA]</scope>
    <source>
        <strain evidence="2">CC-VM-7</strain>
    </source>
</reference>
<gene>
    <name evidence="1" type="ORF">BBI00_10825</name>
</gene>
<protein>
    <submittedName>
        <fullName evidence="1">Uncharacterized protein</fullName>
    </submittedName>
</protein>
<dbReference type="AlphaFoldDB" id="A0A1B8ZT75"/>
<dbReference type="EMBL" id="MAYG01000001">
    <property type="protein sequence ID" value="OCA74795.1"/>
    <property type="molecule type" value="Genomic_DNA"/>
</dbReference>
<organism evidence="1 2">
    <name type="scientific">Chryseobacterium arthrosphaerae</name>
    <dbReference type="NCBI Taxonomy" id="651561"/>
    <lineage>
        <taxon>Bacteria</taxon>
        <taxon>Pseudomonadati</taxon>
        <taxon>Bacteroidota</taxon>
        <taxon>Flavobacteriia</taxon>
        <taxon>Flavobacteriales</taxon>
        <taxon>Weeksellaceae</taxon>
        <taxon>Chryseobacterium group</taxon>
        <taxon>Chryseobacterium</taxon>
    </lineage>
</organism>